<evidence type="ECO:0000313" key="3">
    <source>
        <dbReference type="Proteomes" id="UP001152795"/>
    </source>
</evidence>
<evidence type="ECO:0000256" key="1">
    <source>
        <dbReference type="SAM" id="MobiDB-lite"/>
    </source>
</evidence>
<feature type="compositionally biased region" description="Basic and acidic residues" evidence="1">
    <location>
        <begin position="26"/>
        <end position="38"/>
    </location>
</feature>
<evidence type="ECO:0000313" key="2">
    <source>
        <dbReference type="EMBL" id="CAB3992107.1"/>
    </source>
</evidence>
<organism evidence="2 3">
    <name type="scientific">Paramuricea clavata</name>
    <name type="common">Red gorgonian</name>
    <name type="synonym">Violescent sea-whip</name>
    <dbReference type="NCBI Taxonomy" id="317549"/>
    <lineage>
        <taxon>Eukaryota</taxon>
        <taxon>Metazoa</taxon>
        <taxon>Cnidaria</taxon>
        <taxon>Anthozoa</taxon>
        <taxon>Octocorallia</taxon>
        <taxon>Malacalcyonacea</taxon>
        <taxon>Plexauridae</taxon>
        <taxon>Paramuricea</taxon>
    </lineage>
</organism>
<sequence length="261" mass="29926">MRRGIKAAEQGIDDERIILGLQPETEEGKSFSEEKDNTGQHVKKSSSIVKLKPMLGENGLLRFSGRISEAPSTFDKRELGEALERSNQNQIEEHLKQTGVEWIFHPPLASYMSGVWERLIRGVKQSLKAILGKTLVKEEDLRTVPAITLPPGKFDDADLYSRKSWRQSQIMSDHFWKRWLHEYLPTLQQRQKWATPQRNLAEAVGDLVLLVDENLQRGHWPLGRVTKVFPGKDGLVRIAEVKTKNVLKRPIQKLCFLEVDD</sequence>
<gene>
    <name evidence="2" type="ORF">PACLA_8A060035</name>
</gene>
<dbReference type="Gene3D" id="3.30.420.10">
    <property type="entry name" value="Ribonuclease H-like superfamily/Ribonuclease H"/>
    <property type="match status" value="1"/>
</dbReference>
<dbReference type="OrthoDB" id="8958038at2759"/>
<dbReference type="GO" id="GO:0003676">
    <property type="term" value="F:nucleic acid binding"/>
    <property type="evidence" value="ECO:0007669"/>
    <property type="project" value="InterPro"/>
</dbReference>
<dbReference type="InterPro" id="IPR036397">
    <property type="entry name" value="RNaseH_sf"/>
</dbReference>
<name>A0A7D9DSY3_PARCT</name>
<dbReference type="Pfam" id="PF18701">
    <property type="entry name" value="DUF5641"/>
    <property type="match status" value="1"/>
</dbReference>
<dbReference type="PANTHER" id="PTHR47331">
    <property type="entry name" value="PHD-TYPE DOMAIN-CONTAINING PROTEIN"/>
    <property type="match status" value="1"/>
</dbReference>
<keyword evidence="3" id="KW-1185">Reference proteome</keyword>
<dbReference type="Proteomes" id="UP001152795">
    <property type="component" value="Unassembled WGS sequence"/>
</dbReference>
<dbReference type="InterPro" id="IPR040676">
    <property type="entry name" value="DUF5641"/>
</dbReference>
<proteinExistence type="predicted"/>
<comment type="caution">
    <text evidence="2">The sequence shown here is derived from an EMBL/GenBank/DDBJ whole genome shotgun (WGS) entry which is preliminary data.</text>
</comment>
<dbReference type="PANTHER" id="PTHR47331:SF1">
    <property type="entry name" value="GAG-LIKE PROTEIN"/>
    <property type="match status" value="1"/>
</dbReference>
<dbReference type="EMBL" id="CACRXK020001981">
    <property type="protein sequence ID" value="CAB3992107.1"/>
    <property type="molecule type" value="Genomic_DNA"/>
</dbReference>
<protein>
    <submittedName>
        <fullName evidence="2">Uncharacterized protein</fullName>
    </submittedName>
</protein>
<reference evidence="2" key="1">
    <citation type="submission" date="2020-04" db="EMBL/GenBank/DDBJ databases">
        <authorList>
            <person name="Alioto T."/>
            <person name="Alioto T."/>
            <person name="Gomez Garrido J."/>
        </authorList>
    </citation>
    <scope>NUCLEOTIDE SEQUENCE</scope>
    <source>
        <strain evidence="2">A484AB</strain>
    </source>
</reference>
<feature type="region of interest" description="Disordered" evidence="1">
    <location>
        <begin position="20"/>
        <end position="45"/>
    </location>
</feature>
<accession>A0A7D9DSY3</accession>
<dbReference type="AlphaFoldDB" id="A0A7D9DSY3"/>